<name>A0ABS5IVB8_9BACT</name>
<feature type="domain" description="Macro" evidence="2">
    <location>
        <begin position="1"/>
        <end position="158"/>
    </location>
</feature>
<protein>
    <submittedName>
        <fullName evidence="3">Macro domain-containing protein</fullName>
    </submittedName>
</protein>
<dbReference type="Gene3D" id="3.40.220.10">
    <property type="entry name" value="Leucine Aminopeptidase, subunit E, domain 1"/>
    <property type="match status" value="1"/>
</dbReference>
<evidence type="ECO:0000313" key="4">
    <source>
        <dbReference type="Proteomes" id="UP000676386"/>
    </source>
</evidence>
<comment type="catalytic activity">
    <reaction evidence="1">
        <text>an N-(ADP-alpha-D-ribosyl)-thymidine in DNA + H2O = a thymidine in DNA + ADP-D-ribose</text>
        <dbReference type="Rhea" id="RHEA:71655"/>
        <dbReference type="Rhea" id="RHEA-COMP:13556"/>
        <dbReference type="Rhea" id="RHEA-COMP:18051"/>
        <dbReference type="ChEBI" id="CHEBI:15377"/>
        <dbReference type="ChEBI" id="CHEBI:57967"/>
        <dbReference type="ChEBI" id="CHEBI:137386"/>
        <dbReference type="ChEBI" id="CHEBI:191199"/>
    </reaction>
    <physiologicalReaction direction="left-to-right" evidence="1">
        <dbReference type="Rhea" id="RHEA:71656"/>
    </physiologicalReaction>
</comment>
<dbReference type="Proteomes" id="UP000676386">
    <property type="component" value="Unassembled WGS sequence"/>
</dbReference>
<keyword evidence="4" id="KW-1185">Reference proteome</keyword>
<organism evidence="3 4">
    <name type="scientific">Chitinophaga hostae</name>
    <dbReference type="NCBI Taxonomy" id="2831022"/>
    <lineage>
        <taxon>Bacteria</taxon>
        <taxon>Pseudomonadati</taxon>
        <taxon>Bacteroidota</taxon>
        <taxon>Chitinophagia</taxon>
        <taxon>Chitinophagales</taxon>
        <taxon>Chitinophagaceae</taxon>
        <taxon>Chitinophaga</taxon>
    </lineage>
</organism>
<dbReference type="PANTHER" id="PTHR12521:SF0">
    <property type="entry name" value="ADP-RIBOSE GLYCOHYDROLASE OARD1"/>
    <property type="match status" value="1"/>
</dbReference>
<gene>
    <name evidence="3" type="ORF">KE626_05260</name>
</gene>
<accession>A0ABS5IVB8</accession>
<dbReference type="EMBL" id="JAGTXB010000002">
    <property type="protein sequence ID" value="MBS0026706.1"/>
    <property type="molecule type" value="Genomic_DNA"/>
</dbReference>
<proteinExistence type="predicted"/>
<dbReference type="PANTHER" id="PTHR12521">
    <property type="entry name" value="PROTEIN C6ORF130"/>
    <property type="match status" value="1"/>
</dbReference>
<evidence type="ECO:0000313" key="3">
    <source>
        <dbReference type="EMBL" id="MBS0026706.1"/>
    </source>
</evidence>
<dbReference type="PROSITE" id="PS51154">
    <property type="entry name" value="MACRO"/>
    <property type="match status" value="1"/>
</dbReference>
<evidence type="ECO:0000256" key="1">
    <source>
        <dbReference type="ARBA" id="ARBA00035885"/>
    </source>
</evidence>
<dbReference type="InterPro" id="IPR002589">
    <property type="entry name" value="Macro_dom"/>
</dbReference>
<dbReference type="InterPro" id="IPR043472">
    <property type="entry name" value="Macro_dom-like"/>
</dbReference>
<dbReference type="RefSeq" id="WP_211971815.1">
    <property type="nucleotide sequence ID" value="NZ_CBFHAM010000028.1"/>
</dbReference>
<sequence length="158" mass="17395">MIHYVTGDATSPIGEGNKVITHVCNDIGAWGKGFVLPLAKKWPQAKATYLASFATNPHPQLGDIQVIAAEPGLWIINMIGQHKITTRYSKEEIPPVRYEAIQKALHQVALFATREKAAVHMPRIGCGLAGGTWDKIEPLLHEAFDKNGIQVYVYDLPV</sequence>
<dbReference type="SMART" id="SM00506">
    <property type="entry name" value="A1pp"/>
    <property type="match status" value="1"/>
</dbReference>
<comment type="caution">
    <text evidence="3">The sequence shown here is derived from an EMBL/GenBank/DDBJ whole genome shotgun (WGS) entry which is preliminary data.</text>
</comment>
<dbReference type="CDD" id="cd02901">
    <property type="entry name" value="Macro_Poa1p-like"/>
    <property type="match status" value="1"/>
</dbReference>
<dbReference type="InterPro" id="IPR050892">
    <property type="entry name" value="ADP-ribose_metab_enzymes"/>
</dbReference>
<evidence type="ECO:0000259" key="2">
    <source>
        <dbReference type="PROSITE" id="PS51154"/>
    </source>
</evidence>
<reference evidence="3 4" key="1">
    <citation type="submission" date="2021-04" db="EMBL/GenBank/DDBJ databases">
        <title>Chitinophaga sp. nov., isolated from the rhizosphere soil.</title>
        <authorList>
            <person name="He S."/>
        </authorList>
    </citation>
    <scope>NUCLEOTIDE SEQUENCE [LARGE SCALE GENOMIC DNA]</scope>
    <source>
        <strain evidence="3 4">2R12</strain>
    </source>
</reference>
<dbReference type="SUPFAM" id="SSF52949">
    <property type="entry name" value="Macro domain-like"/>
    <property type="match status" value="1"/>
</dbReference>